<dbReference type="AlphaFoldDB" id="A0A1H4FW19"/>
<dbReference type="STRING" id="1122198.SAMN02745729_11316"/>
<sequence>MKILTLIRHAKSSWADPALADFERPLNHRGQRDLPGLVQRMQRQGPRPDQLHYSPALRTRLTAEPLKDAFNLHDDEALCSPTLYEADASALLDVLRRLPNSVNHTMLVGHNPGLLELVQQLCPEAPERLPTGTIIQLQLMISHWSALQCGCARKLWLDYPKLHRSARK</sequence>
<dbReference type="RefSeq" id="WP_091827265.1">
    <property type="nucleotide sequence ID" value="NZ_FNRJ01000013.1"/>
</dbReference>
<dbReference type="SUPFAM" id="SSF53254">
    <property type="entry name" value="Phosphoglycerate mutase-like"/>
    <property type="match status" value="1"/>
</dbReference>
<dbReference type="PANTHER" id="PTHR47623:SF1">
    <property type="entry name" value="OS09G0287300 PROTEIN"/>
    <property type="match status" value="1"/>
</dbReference>
<dbReference type="Proteomes" id="UP000242469">
    <property type="component" value="Unassembled WGS sequence"/>
</dbReference>
<dbReference type="CDD" id="cd07067">
    <property type="entry name" value="HP_PGM_like"/>
    <property type="match status" value="1"/>
</dbReference>
<evidence type="ECO:0000313" key="2">
    <source>
        <dbReference type="Proteomes" id="UP000242469"/>
    </source>
</evidence>
<organism evidence="1 2">
    <name type="scientific">Marinobacterium iners DSM 11526</name>
    <dbReference type="NCBI Taxonomy" id="1122198"/>
    <lineage>
        <taxon>Bacteria</taxon>
        <taxon>Pseudomonadati</taxon>
        <taxon>Pseudomonadota</taxon>
        <taxon>Gammaproteobacteria</taxon>
        <taxon>Oceanospirillales</taxon>
        <taxon>Oceanospirillaceae</taxon>
        <taxon>Marinobacterium</taxon>
    </lineage>
</organism>
<accession>A0A1H4FW19</accession>
<dbReference type="PANTHER" id="PTHR47623">
    <property type="entry name" value="OS09G0287300 PROTEIN"/>
    <property type="match status" value="1"/>
</dbReference>
<reference evidence="2" key="1">
    <citation type="submission" date="2016-10" db="EMBL/GenBank/DDBJ databases">
        <authorList>
            <person name="Varghese N."/>
            <person name="Submissions S."/>
        </authorList>
    </citation>
    <scope>NUCLEOTIDE SEQUENCE [LARGE SCALE GENOMIC DNA]</scope>
    <source>
        <strain evidence="2">DSM 11526</strain>
    </source>
</reference>
<name>A0A1H4FW19_9GAMM</name>
<evidence type="ECO:0000313" key="1">
    <source>
        <dbReference type="EMBL" id="SEB01516.1"/>
    </source>
</evidence>
<dbReference type="InterPro" id="IPR013078">
    <property type="entry name" value="His_Pase_superF_clade-1"/>
</dbReference>
<gene>
    <name evidence="1" type="ORF">SAMN02745729_11316</name>
</gene>
<protein>
    <submittedName>
        <fullName evidence="1">Phosphohistidine phosphatase</fullName>
    </submittedName>
</protein>
<dbReference type="EMBL" id="FNRJ01000013">
    <property type="protein sequence ID" value="SEB01516.1"/>
    <property type="molecule type" value="Genomic_DNA"/>
</dbReference>
<dbReference type="InterPro" id="IPR029033">
    <property type="entry name" value="His_PPase_superfam"/>
</dbReference>
<proteinExistence type="predicted"/>
<dbReference type="Pfam" id="PF00300">
    <property type="entry name" value="His_Phos_1"/>
    <property type="match status" value="1"/>
</dbReference>
<dbReference type="OrthoDB" id="9810154at2"/>
<dbReference type="Gene3D" id="3.40.50.1240">
    <property type="entry name" value="Phosphoglycerate mutase-like"/>
    <property type="match status" value="1"/>
</dbReference>
<keyword evidence="2" id="KW-1185">Reference proteome</keyword>